<reference evidence="1 2" key="1">
    <citation type="submission" date="2013-02" db="EMBL/GenBank/DDBJ databases">
        <authorList>
            <person name="Harkins D.M."/>
            <person name="Durkin A.S."/>
            <person name="Brinkac L.M."/>
            <person name="Haft D.H."/>
            <person name="Selengut J.D."/>
            <person name="Sanka R."/>
            <person name="DePew J."/>
            <person name="Purushe J."/>
            <person name="Picardeau M."/>
            <person name="Werts C."/>
            <person name="Goarant C."/>
            <person name="Vinetz J.M."/>
            <person name="Sutton G.G."/>
            <person name="Nierman W.C."/>
            <person name="Fouts D.E."/>
        </authorList>
    </citation>
    <scope>NUCLEOTIDE SEQUENCE [LARGE SCALE GENOMIC DNA]</scope>
    <source>
        <strain evidence="1 2">200703203</strain>
    </source>
</reference>
<accession>N1UMH2</accession>
<sequence>MIFKKPRQLTAGKEILRTESFTLIYLGAFHFHYSFILEEISITET</sequence>
<comment type="caution">
    <text evidence="1">The sequence shown here is derived from an EMBL/GenBank/DDBJ whole genome shotgun (WGS) entry which is preliminary data.</text>
</comment>
<evidence type="ECO:0000313" key="1">
    <source>
        <dbReference type="EMBL" id="EMY24859.1"/>
    </source>
</evidence>
<dbReference type="BioCyc" id="LINT1085541:G11IQ-1249-MONOMER"/>
<gene>
    <name evidence="1" type="ORF">LEP1GSC115_1058</name>
</gene>
<dbReference type="AlphaFoldDB" id="N1UMH2"/>
<name>N1UMH2_LEPIR</name>
<proteinExistence type="predicted"/>
<protein>
    <submittedName>
        <fullName evidence="1">Uncharacterized protein</fullName>
    </submittedName>
</protein>
<evidence type="ECO:0000313" key="2">
    <source>
        <dbReference type="Proteomes" id="UP000012220"/>
    </source>
</evidence>
<organism evidence="1 2">
    <name type="scientific">Leptospira interrogans serovar Australis str. 200703203</name>
    <dbReference type="NCBI Taxonomy" id="1085541"/>
    <lineage>
        <taxon>Bacteria</taxon>
        <taxon>Pseudomonadati</taxon>
        <taxon>Spirochaetota</taxon>
        <taxon>Spirochaetia</taxon>
        <taxon>Leptospirales</taxon>
        <taxon>Leptospiraceae</taxon>
        <taxon>Leptospira</taxon>
    </lineage>
</organism>
<dbReference type="EMBL" id="AHNY02000172">
    <property type="protein sequence ID" value="EMY24859.1"/>
    <property type="molecule type" value="Genomic_DNA"/>
</dbReference>
<dbReference type="Proteomes" id="UP000012220">
    <property type="component" value="Unassembled WGS sequence"/>
</dbReference>